<dbReference type="Pfam" id="PF17171">
    <property type="entry name" value="GST_C_6"/>
    <property type="match status" value="1"/>
</dbReference>
<dbReference type="PIRSF" id="PIRSF038150">
    <property type="entry name" value="Metaxin"/>
    <property type="match status" value="1"/>
</dbReference>
<gene>
    <name evidence="18" type="primary">mtx1a</name>
</gene>
<dbReference type="InterPro" id="IPR017410">
    <property type="entry name" value="Metaxin1/3"/>
</dbReference>
<dbReference type="InterPro" id="IPR033468">
    <property type="entry name" value="Metaxin_GST"/>
</dbReference>
<dbReference type="InterPro" id="IPR019564">
    <property type="entry name" value="Sam37/metaxin_N"/>
</dbReference>
<evidence type="ECO:0000256" key="6">
    <source>
        <dbReference type="ARBA" id="ARBA00022787"/>
    </source>
</evidence>
<evidence type="ECO:0000256" key="8">
    <source>
        <dbReference type="ARBA" id="ARBA00022927"/>
    </source>
</evidence>
<dbReference type="CDD" id="cd03078">
    <property type="entry name" value="GST_N_Metaxin1_like"/>
    <property type="match status" value="1"/>
</dbReference>
<keyword evidence="4" id="KW-1017">Isopeptide bond</keyword>
<keyword evidence="8" id="KW-0653">Protein transport</keyword>
<dbReference type="CDD" id="cd03212">
    <property type="entry name" value="GST_C_Metaxin1_3"/>
    <property type="match status" value="1"/>
</dbReference>
<reference evidence="18" key="2">
    <citation type="submission" date="2025-08" db="UniProtKB">
        <authorList>
            <consortium name="Ensembl"/>
        </authorList>
    </citation>
    <scope>IDENTIFICATION</scope>
</reference>
<evidence type="ECO:0000313" key="18">
    <source>
        <dbReference type="Ensembl" id="ENSGWIP00000020793.1"/>
    </source>
</evidence>
<dbReference type="PANTHER" id="PTHR12289">
    <property type="entry name" value="METAXIN RELATED"/>
    <property type="match status" value="1"/>
</dbReference>
<evidence type="ECO:0000313" key="19">
    <source>
        <dbReference type="Proteomes" id="UP000694680"/>
    </source>
</evidence>
<feature type="transmembrane region" description="Helical" evidence="15">
    <location>
        <begin position="275"/>
        <end position="297"/>
    </location>
</feature>
<dbReference type="InterPro" id="IPR036282">
    <property type="entry name" value="Glutathione-S-Trfase_C_sf"/>
</dbReference>
<sequence>MATPDELFCWEGDFGLPSVSTECLLVLAYAQFAGAPLKVHKISNPWRSPSGSLPALRTNQNETLTRPADIIIHLRKQKFNADYDLSAKEGADSLAFISLMEEKLVPALIYTFWVEPKNYVELTRSWYSEHMPFPLSLFLPGRMQRHQLDKLRLLREDASLEAGDELEKELYRDAMECINLLSQRLGSQKFFFGDSPSSLDAYVFGHLAPLLKSRLPNAKLQQHLKSVENLTHFCSDILLLYFPRDARENSNQKPSSAAEAGGDGDEVPYKRRKQLLSALFALGAMLSYAFLTGIVSIQHQQGALLEPPHHNPEQDEEDG</sequence>
<comment type="subcellular location">
    <subcellularLocation>
        <location evidence="1 14">Mitochondrion outer membrane</location>
    </subcellularLocation>
</comment>
<dbReference type="SFLD" id="SFLDS00019">
    <property type="entry name" value="Glutathione_Transferase_(cytos"/>
    <property type="match status" value="1"/>
</dbReference>
<protein>
    <recommendedName>
        <fullName evidence="14">Metaxin</fullName>
    </recommendedName>
</protein>
<dbReference type="RefSeq" id="XP_028326572.1">
    <property type="nucleotide sequence ID" value="XM_028470771.1"/>
</dbReference>
<keyword evidence="19" id="KW-1185">Reference proteome</keyword>
<dbReference type="PANTHER" id="PTHR12289:SF34">
    <property type="entry name" value="METAXIN-1"/>
    <property type="match status" value="1"/>
</dbReference>
<evidence type="ECO:0000256" key="12">
    <source>
        <dbReference type="ARBA" id="ARBA00037753"/>
    </source>
</evidence>
<evidence type="ECO:0000256" key="14">
    <source>
        <dbReference type="PIRNR" id="PIRNR038150"/>
    </source>
</evidence>
<evidence type="ECO:0000259" key="16">
    <source>
        <dbReference type="Pfam" id="PF10568"/>
    </source>
</evidence>
<evidence type="ECO:0000256" key="7">
    <source>
        <dbReference type="ARBA" id="ARBA00022843"/>
    </source>
</evidence>
<evidence type="ECO:0000256" key="5">
    <source>
        <dbReference type="ARBA" id="ARBA00022692"/>
    </source>
</evidence>
<comment type="similarity">
    <text evidence="2 14">Belongs to the metaxin family.</text>
</comment>
<dbReference type="GO" id="GO:0007005">
    <property type="term" value="P:mitochondrion organization"/>
    <property type="evidence" value="ECO:0007669"/>
    <property type="project" value="InterPro"/>
</dbReference>
<dbReference type="GeneID" id="114478010"/>
<keyword evidence="3" id="KW-0813">Transport</keyword>
<comment type="subunit">
    <text evidence="13">Interacts with MTX2/metaxin-2. Associates with the mitochondrial contact site and cristae organizing system (MICOS) complex, composed of at least MICOS10/MIC10, CHCHD3/MIC19, CHCHD6/MIC25, APOOL/MIC27, IMMT/MIC60, APOO/MIC23/MIC26 and QIL1/MIC13. This complex was also known under the names MINOS or MitOS complex. The MICOS complex associates with mitochondrial outer membrane proteins SAMM50, MTX1 and MTX2 (together described as components of the mitochondrial outer membrane sorting assembly machinery (SAM) complex) and DNAJC11, mitochondrial inner membrane protein TMEM11 and with HSPA9. The MICOS and SAM complexes together with DNAJC11 are part of a large protein complex spanning both membranes termed the mitochondrial intermembrane space bridging (MIB) complex. Interacts with ARMC1.</text>
</comment>
<dbReference type="GO" id="GO:0015031">
    <property type="term" value="P:protein transport"/>
    <property type="evidence" value="ECO:0007669"/>
    <property type="project" value="UniProtKB-KW"/>
</dbReference>
<proteinExistence type="inferred from homology"/>
<dbReference type="GO" id="GO:0001401">
    <property type="term" value="C:SAM complex"/>
    <property type="evidence" value="ECO:0007669"/>
    <property type="project" value="InterPro"/>
</dbReference>
<evidence type="ECO:0000256" key="15">
    <source>
        <dbReference type="SAM" id="Phobius"/>
    </source>
</evidence>
<evidence type="ECO:0000256" key="1">
    <source>
        <dbReference type="ARBA" id="ARBA00004294"/>
    </source>
</evidence>
<dbReference type="InterPro" id="IPR040079">
    <property type="entry name" value="Glutathione_S-Trfase"/>
</dbReference>
<accession>A0A8C5G7N0</accession>
<dbReference type="InterPro" id="IPR050931">
    <property type="entry name" value="Mito_Protein_Transport_Metaxin"/>
</dbReference>
<keyword evidence="9 15" id="KW-1133">Transmembrane helix</keyword>
<evidence type="ECO:0000256" key="4">
    <source>
        <dbReference type="ARBA" id="ARBA00022499"/>
    </source>
</evidence>
<evidence type="ECO:0000256" key="11">
    <source>
        <dbReference type="ARBA" id="ARBA00023136"/>
    </source>
</evidence>
<evidence type="ECO:0000256" key="2">
    <source>
        <dbReference type="ARBA" id="ARBA00009170"/>
    </source>
</evidence>
<feature type="domain" description="Metaxin glutathione S-transferase" evidence="17">
    <location>
        <begin position="174"/>
        <end position="237"/>
    </location>
</feature>
<feature type="domain" description="Mitochondrial outer membrane transport complex Sam37/metaxin N-terminal" evidence="16">
    <location>
        <begin position="23"/>
        <end position="144"/>
    </location>
</feature>
<keyword evidence="7" id="KW-0832">Ubl conjugation</keyword>
<dbReference type="CTD" id="556917"/>
<keyword evidence="6 14" id="KW-1000">Mitochondrion outer membrane</keyword>
<dbReference type="SUPFAM" id="SSF47616">
    <property type="entry name" value="GST C-terminal domain-like"/>
    <property type="match status" value="1"/>
</dbReference>
<keyword evidence="5 15" id="KW-0812">Transmembrane</keyword>
<comment type="function">
    <text evidence="12">Involved in transport of proteins into the mitochondrion. Essential for embryonic development.</text>
</comment>
<reference evidence="18" key="3">
    <citation type="submission" date="2025-09" db="UniProtKB">
        <authorList>
            <consortium name="Ensembl"/>
        </authorList>
    </citation>
    <scope>IDENTIFICATION</scope>
</reference>
<evidence type="ECO:0000256" key="13">
    <source>
        <dbReference type="ARBA" id="ARBA00046575"/>
    </source>
</evidence>
<evidence type="ECO:0000256" key="9">
    <source>
        <dbReference type="ARBA" id="ARBA00022989"/>
    </source>
</evidence>
<dbReference type="Pfam" id="PF10568">
    <property type="entry name" value="Tom37"/>
    <property type="match status" value="1"/>
</dbReference>
<dbReference type="SFLD" id="SFLDG01180">
    <property type="entry name" value="SUF1"/>
    <property type="match status" value="1"/>
</dbReference>
<organism evidence="18 19">
    <name type="scientific">Gouania willdenowi</name>
    <name type="common">Blunt-snouted clingfish</name>
    <name type="synonym">Lepadogaster willdenowi</name>
    <dbReference type="NCBI Taxonomy" id="441366"/>
    <lineage>
        <taxon>Eukaryota</taxon>
        <taxon>Metazoa</taxon>
        <taxon>Chordata</taxon>
        <taxon>Craniata</taxon>
        <taxon>Vertebrata</taxon>
        <taxon>Euteleostomi</taxon>
        <taxon>Actinopterygii</taxon>
        <taxon>Neopterygii</taxon>
        <taxon>Teleostei</taxon>
        <taxon>Neoteleostei</taxon>
        <taxon>Acanthomorphata</taxon>
        <taxon>Ovalentaria</taxon>
        <taxon>Blenniimorphae</taxon>
        <taxon>Blenniiformes</taxon>
        <taxon>Gobiesocoidei</taxon>
        <taxon>Gobiesocidae</taxon>
        <taxon>Gobiesocinae</taxon>
        <taxon>Gouania</taxon>
    </lineage>
</organism>
<dbReference type="AlphaFoldDB" id="A0A8C5G7N0"/>
<keyword evidence="11 15" id="KW-0472">Membrane</keyword>
<evidence type="ECO:0000256" key="3">
    <source>
        <dbReference type="ARBA" id="ARBA00022448"/>
    </source>
</evidence>
<reference evidence="18" key="1">
    <citation type="submission" date="2020-06" db="EMBL/GenBank/DDBJ databases">
        <authorList>
            <consortium name="Wellcome Sanger Institute Data Sharing"/>
        </authorList>
    </citation>
    <scope>NUCLEOTIDE SEQUENCE [LARGE SCALE GENOMIC DNA]</scope>
</reference>
<dbReference type="Proteomes" id="UP000694680">
    <property type="component" value="Chromosome 16"/>
</dbReference>
<keyword evidence="10" id="KW-0496">Mitochondrion</keyword>
<dbReference type="OrthoDB" id="5835136at2759"/>
<name>A0A8C5G7N0_GOUWI</name>
<evidence type="ECO:0000256" key="10">
    <source>
        <dbReference type="ARBA" id="ARBA00023128"/>
    </source>
</evidence>
<dbReference type="Ensembl" id="ENSGWIT00000022834.1">
    <property type="protein sequence ID" value="ENSGWIP00000020793.1"/>
    <property type="gene ID" value="ENSGWIG00000011255.1"/>
</dbReference>
<evidence type="ECO:0000259" key="17">
    <source>
        <dbReference type="Pfam" id="PF17171"/>
    </source>
</evidence>